<dbReference type="AlphaFoldDB" id="A0A183MBR8"/>
<dbReference type="GO" id="GO:0005737">
    <property type="term" value="C:cytoplasm"/>
    <property type="evidence" value="ECO:0007669"/>
    <property type="project" value="TreeGrafter"/>
</dbReference>
<reference evidence="3 4" key="1">
    <citation type="submission" date="2018-11" db="EMBL/GenBank/DDBJ databases">
        <authorList>
            <consortium name="Pathogen Informatics"/>
        </authorList>
    </citation>
    <scope>NUCLEOTIDE SEQUENCE [LARGE SCALE GENOMIC DNA]</scope>
    <source>
        <strain evidence="3 4">Zambia</strain>
    </source>
</reference>
<evidence type="ECO:0000256" key="2">
    <source>
        <dbReference type="ARBA" id="ARBA00022840"/>
    </source>
</evidence>
<accession>A0A183MBR8</accession>
<gene>
    <name evidence="3" type="ORF">SMRZ_LOCUS13493</name>
</gene>
<dbReference type="Proteomes" id="UP000277204">
    <property type="component" value="Unassembled WGS sequence"/>
</dbReference>
<dbReference type="Gene3D" id="3.30.1330.10">
    <property type="entry name" value="PurM-like, N-terminal domain"/>
    <property type="match status" value="1"/>
</dbReference>
<dbReference type="PANTHER" id="PTHR10256">
    <property type="entry name" value="SELENIDE, WATER DIKINASE"/>
    <property type="match status" value="1"/>
</dbReference>
<dbReference type="GO" id="GO:0005524">
    <property type="term" value="F:ATP binding"/>
    <property type="evidence" value="ECO:0007669"/>
    <property type="project" value="UniProtKB-KW"/>
</dbReference>
<protein>
    <submittedName>
        <fullName evidence="3">Uncharacterized protein</fullName>
    </submittedName>
</protein>
<keyword evidence="2" id="KW-0067">ATP-binding</keyword>
<evidence type="ECO:0000256" key="1">
    <source>
        <dbReference type="ARBA" id="ARBA00022741"/>
    </source>
</evidence>
<dbReference type="SUPFAM" id="SSF55326">
    <property type="entry name" value="PurM N-terminal domain-like"/>
    <property type="match status" value="1"/>
</dbReference>
<dbReference type="GO" id="GO:0016260">
    <property type="term" value="P:selenocysteine biosynthetic process"/>
    <property type="evidence" value="ECO:0007669"/>
    <property type="project" value="TreeGrafter"/>
</dbReference>
<name>A0A183MBR8_9TREM</name>
<dbReference type="EMBL" id="UZAI01010167">
    <property type="protein sequence ID" value="VDP06552.1"/>
    <property type="molecule type" value="Genomic_DNA"/>
</dbReference>
<keyword evidence="4" id="KW-1185">Reference proteome</keyword>
<dbReference type="InterPro" id="IPR036921">
    <property type="entry name" value="PurM-like_N_sf"/>
</dbReference>
<keyword evidence="1" id="KW-0547">Nucleotide-binding</keyword>
<evidence type="ECO:0000313" key="4">
    <source>
        <dbReference type="Proteomes" id="UP000277204"/>
    </source>
</evidence>
<dbReference type="GO" id="GO:0004756">
    <property type="term" value="F:selenide, water dikinase activity"/>
    <property type="evidence" value="ECO:0007669"/>
    <property type="project" value="TreeGrafter"/>
</dbReference>
<sequence>MGVVDCDNLLLLLGVPREMTQEEREISNRLLMEGFKDCALEAGTYVRGGQTVLSPWLMIGGVATSVCSDSEYIM</sequence>
<dbReference type="STRING" id="48269.A0A183MBR8"/>
<proteinExistence type="predicted"/>
<evidence type="ECO:0000313" key="3">
    <source>
        <dbReference type="EMBL" id="VDP06552.1"/>
    </source>
</evidence>
<dbReference type="InterPro" id="IPR004536">
    <property type="entry name" value="SPS/SelD"/>
</dbReference>
<organism evidence="3 4">
    <name type="scientific">Schistosoma margrebowiei</name>
    <dbReference type="NCBI Taxonomy" id="48269"/>
    <lineage>
        <taxon>Eukaryota</taxon>
        <taxon>Metazoa</taxon>
        <taxon>Spiralia</taxon>
        <taxon>Lophotrochozoa</taxon>
        <taxon>Platyhelminthes</taxon>
        <taxon>Trematoda</taxon>
        <taxon>Digenea</taxon>
        <taxon>Strigeidida</taxon>
        <taxon>Schistosomatoidea</taxon>
        <taxon>Schistosomatidae</taxon>
        <taxon>Schistosoma</taxon>
    </lineage>
</organism>
<dbReference type="PANTHER" id="PTHR10256:SF0">
    <property type="entry name" value="INACTIVE SELENIDE, WATER DIKINASE-LIKE PROTEIN-RELATED"/>
    <property type="match status" value="1"/>
</dbReference>